<evidence type="ECO:0000313" key="5">
    <source>
        <dbReference type="EMBL" id="MFC3998386.1"/>
    </source>
</evidence>
<dbReference type="Proteomes" id="UP001595847">
    <property type="component" value="Unassembled WGS sequence"/>
</dbReference>
<feature type="domain" description="Glycosyl hydrolase family 95 catalytic" evidence="4">
    <location>
        <begin position="274"/>
        <end position="678"/>
    </location>
</feature>
<feature type="region of interest" description="Disordered" evidence="1">
    <location>
        <begin position="300"/>
        <end position="322"/>
    </location>
</feature>
<reference evidence="6" key="1">
    <citation type="journal article" date="2019" name="Int. J. Syst. Evol. Microbiol.">
        <title>The Global Catalogue of Microorganisms (GCM) 10K type strain sequencing project: providing services to taxonomists for standard genome sequencing and annotation.</title>
        <authorList>
            <consortium name="The Broad Institute Genomics Platform"/>
            <consortium name="The Broad Institute Genome Sequencing Center for Infectious Disease"/>
            <person name="Wu L."/>
            <person name="Ma J."/>
        </authorList>
    </citation>
    <scope>NUCLEOTIDE SEQUENCE [LARGE SCALE GENOMIC DNA]</scope>
    <source>
        <strain evidence="6">TBRC 1826</strain>
    </source>
</reference>
<organism evidence="5 6">
    <name type="scientific">Nocardiopsis sediminis</name>
    <dbReference type="NCBI Taxonomy" id="1778267"/>
    <lineage>
        <taxon>Bacteria</taxon>
        <taxon>Bacillati</taxon>
        <taxon>Actinomycetota</taxon>
        <taxon>Actinomycetes</taxon>
        <taxon>Streptosporangiales</taxon>
        <taxon>Nocardiopsidaceae</taxon>
        <taxon>Nocardiopsis</taxon>
    </lineage>
</organism>
<dbReference type="InterPro" id="IPR012341">
    <property type="entry name" value="6hp_glycosidase-like_sf"/>
</dbReference>
<proteinExistence type="predicted"/>
<dbReference type="PANTHER" id="PTHR31084">
    <property type="entry name" value="ALPHA-L-FUCOSIDASE 2"/>
    <property type="match status" value="1"/>
</dbReference>
<evidence type="ECO:0000313" key="6">
    <source>
        <dbReference type="Proteomes" id="UP001595847"/>
    </source>
</evidence>
<dbReference type="InterPro" id="IPR008928">
    <property type="entry name" value="6-hairpin_glycosidase_sf"/>
</dbReference>
<evidence type="ECO:0000256" key="1">
    <source>
        <dbReference type="SAM" id="MobiDB-lite"/>
    </source>
</evidence>
<dbReference type="SUPFAM" id="SSF48208">
    <property type="entry name" value="Six-hairpin glycosidases"/>
    <property type="match status" value="1"/>
</dbReference>
<sequence>MVTRHPVTDWEDALITGNGRHGALVHGGAGGARVTLSHERLFLPTLEPLPAPATAAILPELRDLLSRGEGRAAARRITALAAEEHPGYAQTRWIDPLIAAAVLSFVPDQPNGGTLLRRCDHASGLVTEEYGDGTVLRAVASRADDTVAVELSRAAGGLTDRAPAGGLNGLLRLSLIDGEPPVAFEVESRVGPDLLALRVGFPGRPAGSIPGYAVTCEVTTEDGAVAGGPDGIEVRGAARLLAVARVRVGGPGEQAPPAITRLSLGHARILASPFDRLFLHHRAVHAELFGRFRLRLGRAGQQAAAAPQPPPTTDGLTSSPCSPEQVERLVDAGRYAVIGSCGDLPPTLQGVWSGTYDPPWRSGYTLDGNLASAVAALHPTGVPELMTGLFDLLDGMHADFADNARRLYGCRGILLPAHLSTHGRHNHFTEEWSLTCWTAGAAWLARLHFDHYAYTGDTAFLRRRALPFLTAAGEFYEDFVTADGFRPSYSPENTPGDGDAQACVNATMDIAAVRDLARNLIRTHHTLRLPGARRWARLAARLPGYRIGADGELAEWATPAGPRRQTDHHGHRHASHLYPLWYEPDPAFADPALRAAAVRAVRARLAWWRGQGSDEMAFGLVQLGLAAARLGLADDAHTTLALMAERYWRPTMVSTHNRGALFNTDICGGFPAVVTAMLAGSAQGRLDLLPALPAAWPEGEVTGLRARGGLTIDRLTWADGRMSADVTAAAPRRNLITTPDGARHTADLRPGEPARVEADLPVPRG</sequence>
<name>A0ABV8FUS5_9ACTN</name>
<gene>
    <name evidence="5" type="ORF">ACFOVU_20845</name>
</gene>
<dbReference type="InterPro" id="IPR054363">
    <property type="entry name" value="GH95_cat"/>
</dbReference>
<dbReference type="RefSeq" id="WP_378536191.1">
    <property type="nucleotide sequence ID" value="NZ_JBHSBH010000013.1"/>
</dbReference>
<keyword evidence="6" id="KW-1185">Reference proteome</keyword>
<evidence type="ECO:0000259" key="3">
    <source>
        <dbReference type="Pfam" id="PF21307"/>
    </source>
</evidence>
<dbReference type="Pfam" id="PF14498">
    <property type="entry name" value="Glyco_hyd_65N_2"/>
    <property type="match status" value="1"/>
</dbReference>
<evidence type="ECO:0000259" key="4">
    <source>
        <dbReference type="Pfam" id="PF22124"/>
    </source>
</evidence>
<dbReference type="Gene3D" id="1.50.10.10">
    <property type="match status" value="1"/>
</dbReference>
<feature type="domain" description="Alpha fucosidase A-like C-terminal" evidence="3">
    <location>
        <begin position="681"/>
        <end position="732"/>
    </location>
</feature>
<comment type="caution">
    <text evidence="5">The sequence shown here is derived from an EMBL/GenBank/DDBJ whole genome shotgun (WGS) entry which is preliminary data.</text>
</comment>
<dbReference type="InterPro" id="IPR049053">
    <property type="entry name" value="AFCA-like_C"/>
</dbReference>
<accession>A0ABV8FUS5</accession>
<dbReference type="InterPro" id="IPR027414">
    <property type="entry name" value="GH95_N_dom"/>
</dbReference>
<protein>
    <submittedName>
        <fullName evidence="5">Glycoside hydrolase family 95-like protein</fullName>
    </submittedName>
</protein>
<dbReference type="PANTHER" id="PTHR31084:SF0">
    <property type="entry name" value="ALPHA-L-FUCOSIDASE 2"/>
    <property type="match status" value="1"/>
</dbReference>
<dbReference type="Pfam" id="PF22124">
    <property type="entry name" value="Glyco_hydro_95_cat"/>
    <property type="match status" value="1"/>
</dbReference>
<dbReference type="EMBL" id="JBHSBH010000013">
    <property type="protein sequence ID" value="MFC3998386.1"/>
    <property type="molecule type" value="Genomic_DNA"/>
</dbReference>
<dbReference type="Pfam" id="PF21307">
    <property type="entry name" value="Glyco_hydro_95_C"/>
    <property type="match status" value="1"/>
</dbReference>
<evidence type="ECO:0000259" key="2">
    <source>
        <dbReference type="Pfam" id="PF14498"/>
    </source>
</evidence>
<feature type="domain" description="Glycosyl hydrolase family 95 N-terminal" evidence="2">
    <location>
        <begin position="4"/>
        <end position="134"/>
    </location>
</feature>